<evidence type="ECO:0000259" key="4">
    <source>
        <dbReference type="PROSITE" id="PS51898"/>
    </source>
</evidence>
<proteinExistence type="inferred from homology"/>
<dbReference type="InterPro" id="IPR002104">
    <property type="entry name" value="Integrase_catalytic"/>
</dbReference>
<sequence>MKTEKFKVLLYLKKSSPDKSGKTPIMGRITVGKSMVQFSCKLSCTFSLWNPRESRLNGKSKEAITTNAQLDKLMLSINEAYDTLIDRKQPFDAQAIKNLFQGAMSAQTTLLQQFDKHIESVKERIGVDRSPRTLPNHLYTKRVVAEFIKEKFNASDLAFGQLSEQFIRDFQSFVLEDKGLALDTLRHYLAILKKVCKIAFKEGNSDKNYFAYYKLPKQKESTPKTLSREDFEKIRDLEIPERRRSHIITRDMFLFSCYTGTAYIDTVSVTKDDLSTDDDGAWWLKYKRGKNGQLARIKLLPESIALIEKYRDDSRETLFPMIHNGTIKRNMQGIRILADVKGCLHYHMSRHSFASLITLEAGVPIETVSKMLGHSDIKTTQIYARVTPKKLFEDMDRYVETTKDLVLTL</sequence>
<dbReference type="Pfam" id="PF13102">
    <property type="entry name" value="Phage_int_SAM_5"/>
    <property type="match status" value="1"/>
</dbReference>
<dbReference type="Gene3D" id="1.10.443.10">
    <property type="entry name" value="Intergrase catalytic core"/>
    <property type="match status" value="1"/>
</dbReference>
<dbReference type="InterPro" id="IPR050090">
    <property type="entry name" value="Tyrosine_recombinase_XerCD"/>
</dbReference>
<evidence type="ECO:0000256" key="1">
    <source>
        <dbReference type="ARBA" id="ARBA00008857"/>
    </source>
</evidence>
<dbReference type="CDD" id="cd01185">
    <property type="entry name" value="INTN1_C_like"/>
    <property type="match status" value="1"/>
</dbReference>
<protein>
    <recommendedName>
        <fullName evidence="4">Tyr recombinase domain-containing protein</fullName>
    </recommendedName>
</protein>
<accession>A0A212JMW6</accession>
<keyword evidence="3" id="KW-0233">DNA recombination</keyword>
<dbReference type="InterPro" id="IPR013762">
    <property type="entry name" value="Integrase-like_cat_sf"/>
</dbReference>
<dbReference type="SUPFAM" id="SSF56349">
    <property type="entry name" value="DNA breaking-rejoining enzymes"/>
    <property type="match status" value="1"/>
</dbReference>
<dbReference type="InterPro" id="IPR010998">
    <property type="entry name" value="Integrase_recombinase_N"/>
</dbReference>
<keyword evidence="2" id="KW-0238">DNA-binding</keyword>
<name>A0A212JMW6_9BACT</name>
<comment type="similarity">
    <text evidence="1">Belongs to the 'phage' integrase family.</text>
</comment>
<dbReference type="AlphaFoldDB" id="A0A212JMW6"/>
<dbReference type="GO" id="GO:0006310">
    <property type="term" value="P:DNA recombination"/>
    <property type="evidence" value="ECO:0007669"/>
    <property type="project" value="UniProtKB-KW"/>
</dbReference>
<dbReference type="EMBL" id="FLUM01000002">
    <property type="protein sequence ID" value="SBW00767.1"/>
    <property type="molecule type" value="Genomic_DNA"/>
</dbReference>
<reference evidence="5" key="1">
    <citation type="submission" date="2016-04" db="EMBL/GenBank/DDBJ databases">
        <authorList>
            <person name="Evans L.H."/>
            <person name="Alamgir A."/>
            <person name="Owens N."/>
            <person name="Weber N.D."/>
            <person name="Virtaneva K."/>
            <person name="Barbian K."/>
            <person name="Babar A."/>
            <person name="Rosenke K."/>
        </authorList>
    </citation>
    <scope>NUCLEOTIDE SEQUENCE</scope>
    <source>
        <strain evidence="5">86-1</strain>
    </source>
</reference>
<gene>
    <name evidence="5" type="ORF">KL86DYS1_20280</name>
</gene>
<dbReference type="InterPro" id="IPR011010">
    <property type="entry name" value="DNA_brk_join_enz"/>
</dbReference>
<feature type="domain" description="Tyr recombinase" evidence="4">
    <location>
        <begin position="221"/>
        <end position="396"/>
    </location>
</feature>
<dbReference type="GO" id="GO:0003677">
    <property type="term" value="F:DNA binding"/>
    <property type="evidence" value="ECO:0007669"/>
    <property type="project" value="UniProtKB-KW"/>
</dbReference>
<dbReference type="PANTHER" id="PTHR30349">
    <property type="entry name" value="PHAGE INTEGRASE-RELATED"/>
    <property type="match status" value="1"/>
</dbReference>
<dbReference type="InterPro" id="IPR035386">
    <property type="entry name" value="Arm-DNA-bind_5"/>
</dbReference>
<evidence type="ECO:0000313" key="5">
    <source>
        <dbReference type="EMBL" id="SBW00767.1"/>
    </source>
</evidence>
<evidence type="ECO:0000256" key="3">
    <source>
        <dbReference type="ARBA" id="ARBA00023172"/>
    </source>
</evidence>
<evidence type="ECO:0000256" key="2">
    <source>
        <dbReference type="ARBA" id="ARBA00023125"/>
    </source>
</evidence>
<organism evidence="5">
    <name type="scientific">uncultured Dysgonomonas sp</name>
    <dbReference type="NCBI Taxonomy" id="206096"/>
    <lineage>
        <taxon>Bacteria</taxon>
        <taxon>Pseudomonadati</taxon>
        <taxon>Bacteroidota</taxon>
        <taxon>Bacteroidia</taxon>
        <taxon>Bacteroidales</taxon>
        <taxon>Dysgonomonadaceae</taxon>
        <taxon>Dysgonomonas</taxon>
        <taxon>environmental samples</taxon>
    </lineage>
</organism>
<dbReference type="PROSITE" id="PS51898">
    <property type="entry name" value="TYR_RECOMBINASE"/>
    <property type="match status" value="1"/>
</dbReference>
<dbReference type="Pfam" id="PF00589">
    <property type="entry name" value="Phage_integrase"/>
    <property type="match status" value="1"/>
</dbReference>
<dbReference type="InterPro" id="IPR025269">
    <property type="entry name" value="SAM-like_dom"/>
</dbReference>
<dbReference type="GO" id="GO:0015074">
    <property type="term" value="P:DNA integration"/>
    <property type="evidence" value="ECO:0007669"/>
    <property type="project" value="InterPro"/>
</dbReference>
<dbReference type="Pfam" id="PF17293">
    <property type="entry name" value="Arm-DNA-bind_5"/>
    <property type="match status" value="1"/>
</dbReference>
<dbReference type="PANTHER" id="PTHR30349:SF64">
    <property type="entry name" value="PROPHAGE INTEGRASE INTD-RELATED"/>
    <property type="match status" value="1"/>
</dbReference>
<dbReference type="RefSeq" id="WP_296941448.1">
    <property type="nucleotide sequence ID" value="NZ_LT599032.1"/>
</dbReference>
<dbReference type="Gene3D" id="1.10.150.130">
    <property type="match status" value="1"/>
</dbReference>